<evidence type="ECO:0000313" key="4">
    <source>
        <dbReference type="Proteomes" id="UP001303760"/>
    </source>
</evidence>
<dbReference type="EMBL" id="MU860335">
    <property type="protein sequence ID" value="KAK4234720.1"/>
    <property type="molecule type" value="Genomic_DNA"/>
</dbReference>
<keyword evidence="2" id="KW-1133">Transmembrane helix</keyword>
<organism evidence="3 4">
    <name type="scientific">Achaetomium macrosporum</name>
    <dbReference type="NCBI Taxonomy" id="79813"/>
    <lineage>
        <taxon>Eukaryota</taxon>
        <taxon>Fungi</taxon>
        <taxon>Dikarya</taxon>
        <taxon>Ascomycota</taxon>
        <taxon>Pezizomycotina</taxon>
        <taxon>Sordariomycetes</taxon>
        <taxon>Sordariomycetidae</taxon>
        <taxon>Sordariales</taxon>
        <taxon>Chaetomiaceae</taxon>
        <taxon>Achaetomium</taxon>
    </lineage>
</organism>
<keyword evidence="2" id="KW-0812">Transmembrane</keyword>
<dbReference type="AlphaFoldDB" id="A0AAN7C3T5"/>
<keyword evidence="4" id="KW-1185">Reference proteome</keyword>
<sequence length="244" mass="26916">MESRQDLSASNSQSSLEVHQARRLEYDADAVYYSPDDLVPDCLVAMSIGSALQADCAIIREDHYPKAEVSSMAHALFTDVAFAQRENLRTPFVKACDEGVKAGRREGQAELENPAEEEAPIGGERPETVDGSLPPEPRPVLFLAYGLVFMSFYTMILRPRMRRVAIVLSSKQLKTSLAHVLEYQNTPQAAVVKGQEEDSLARYRLEAKVDSLASKLRQIDDKADQYGHSSAEGVKGLSEQLSAI</sequence>
<proteinExistence type="predicted"/>
<name>A0AAN7C3T5_9PEZI</name>
<reference evidence="3" key="1">
    <citation type="journal article" date="2023" name="Mol. Phylogenet. Evol.">
        <title>Genome-scale phylogeny and comparative genomics of the fungal order Sordariales.</title>
        <authorList>
            <person name="Hensen N."/>
            <person name="Bonometti L."/>
            <person name="Westerberg I."/>
            <person name="Brannstrom I.O."/>
            <person name="Guillou S."/>
            <person name="Cros-Aarteil S."/>
            <person name="Calhoun S."/>
            <person name="Haridas S."/>
            <person name="Kuo A."/>
            <person name="Mondo S."/>
            <person name="Pangilinan J."/>
            <person name="Riley R."/>
            <person name="LaButti K."/>
            <person name="Andreopoulos B."/>
            <person name="Lipzen A."/>
            <person name="Chen C."/>
            <person name="Yan M."/>
            <person name="Daum C."/>
            <person name="Ng V."/>
            <person name="Clum A."/>
            <person name="Steindorff A."/>
            <person name="Ohm R.A."/>
            <person name="Martin F."/>
            <person name="Silar P."/>
            <person name="Natvig D.O."/>
            <person name="Lalanne C."/>
            <person name="Gautier V."/>
            <person name="Ament-Velasquez S.L."/>
            <person name="Kruys A."/>
            <person name="Hutchinson M.I."/>
            <person name="Powell A.J."/>
            <person name="Barry K."/>
            <person name="Miller A.N."/>
            <person name="Grigoriev I.V."/>
            <person name="Debuchy R."/>
            <person name="Gladieux P."/>
            <person name="Hiltunen Thoren M."/>
            <person name="Johannesson H."/>
        </authorList>
    </citation>
    <scope>NUCLEOTIDE SEQUENCE</scope>
    <source>
        <strain evidence="3">CBS 532.94</strain>
    </source>
</reference>
<feature type="region of interest" description="Disordered" evidence="1">
    <location>
        <begin position="104"/>
        <end position="133"/>
    </location>
</feature>
<comment type="caution">
    <text evidence="3">The sequence shown here is derived from an EMBL/GenBank/DDBJ whole genome shotgun (WGS) entry which is preliminary data.</text>
</comment>
<gene>
    <name evidence="3" type="ORF">C8A03DRAFT_37479</name>
</gene>
<accession>A0AAN7C3T5</accession>
<feature type="transmembrane region" description="Helical" evidence="2">
    <location>
        <begin position="140"/>
        <end position="157"/>
    </location>
</feature>
<reference evidence="3" key="2">
    <citation type="submission" date="2023-05" db="EMBL/GenBank/DDBJ databases">
        <authorList>
            <consortium name="Lawrence Berkeley National Laboratory"/>
            <person name="Steindorff A."/>
            <person name="Hensen N."/>
            <person name="Bonometti L."/>
            <person name="Westerberg I."/>
            <person name="Brannstrom I.O."/>
            <person name="Guillou S."/>
            <person name="Cros-Aarteil S."/>
            <person name="Calhoun S."/>
            <person name="Haridas S."/>
            <person name="Kuo A."/>
            <person name="Mondo S."/>
            <person name="Pangilinan J."/>
            <person name="Riley R."/>
            <person name="Labutti K."/>
            <person name="Andreopoulos B."/>
            <person name="Lipzen A."/>
            <person name="Chen C."/>
            <person name="Yanf M."/>
            <person name="Daum C."/>
            <person name="Ng V."/>
            <person name="Clum A."/>
            <person name="Ohm R."/>
            <person name="Martin F."/>
            <person name="Silar P."/>
            <person name="Natvig D."/>
            <person name="Lalanne C."/>
            <person name="Gautier V."/>
            <person name="Ament-Velasquez S.L."/>
            <person name="Kruys A."/>
            <person name="Hutchinson M.I."/>
            <person name="Powell A.J."/>
            <person name="Barry K."/>
            <person name="Miller A.N."/>
            <person name="Grigoriev I.V."/>
            <person name="Debuchy R."/>
            <person name="Gladieux P."/>
            <person name="Thoren M.H."/>
            <person name="Johannesson H."/>
        </authorList>
    </citation>
    <scope>NUCLEOTIDE SEQUENCE</scope>
    <source>
        <strain evidence="3">CBS 532.94</strain>
    </source>
</reference>
<evidence type="ECO:0000256" key="2">
    <source>
        <dbReference type="SAM" id="Phobius"/>
    </source>
</evidence>
<evidence type="ECO:0000313" key="3">
    <source>
        <dbReference type="EMBL" id="KAK4234720.1"/>
    </source>
</evidence>
<evidence type="ECO:0000256" key="1">
    <source>
        <dbReference type="SAM" id="MobiDB-lite"/>
    </source>
</evidence>
<protein>
    <submittedName>
        <fullName evidence="3">Uncharacterized protein</fullName>
    </submittedName>
</protein>
<keyword evidence="2" id="KW-0472">Membrane</keyword>
<dbReference type="Proteomes" id="UP001303760">
    <property type="component" value="Unassembled WGS sequence"/>
</dbReference>